<organism evidence="1 2">
    <name type="scientific">Methanobrevibacter millerae</name>
    <dbReference type="NCBI Taxonomy" id="230361"/>
    <lineage>
        <taxon>Archaea</taxon>
        <taxon>Methanobacteriati</taxon>
        <taxon>Methanobacteriota</taxon>
        <taxon>Methanomada group</taxon>
        <taxon>Methanobacteria</taxon>
        <taxon>Methanobacteriales</taxon>
        <taxon>Methanobacteriaceae</taxon>
        <taxon>Methanobrevibacter</taxon>
    </lineage>
</organism>
<proteinExistence type="predicted"/>
<sequence>MHFEEINIDQTHIRLSTDLKEHNLSRYILSIRNDLKRYISQNRDFLLSLEPLKYDSDNLSPIVLKMYESSEKADVGPMACVAGTISEMSLDYLINKDSTYSIVENGGDIAIINDRKVLCGIYSNNEILGNNIAFEIKARNRPLGICTSSGKIGHSISFGSSDSVTVLSKSPSLADGLATRIANDVTGPDSESKVSNALETCENFKEFFEGVLIISDENVGSIGKLPKIVESKDFNI</sequence>
<dbReference type="AlphaFoldDB" id="A0A1G5V0D6"/>
<evidence type="ECO:0000313" key="2">
    <source>
        <dbReference type="Proteomes" id="UP000323439"/>
    </source>
</evidence>
<gene>
    <name evidence="1" type="ORF">SAMN02910315_00248</name>
</gene>
<dbReference type="SUPFAM" id="SSF143631">
    <property type="entry name" value="ApbE-like"/>
    <property type="match status" value="1"/>
</dbReference>
<reference evidence="1 2" key="1">
    <citation type="submission" date="2016-10" db="EMBL/GenBank/DDBJ databases">
        <authorList>
            <person name="Varghese N."/>
            <person name="Submissions S."/>
        </authorList>
    </citation>
    <scope>NUCLEOTIDE SEQUENCE [LARGE SCALE GENOMIC DNA]</scope>
    <source>
        <strain evidence="1 2">DSM 16643</strain>
    </source>
</reference>
<dbReference type="InterPro" id="IPR007183">
    <property type="entry name" value="UPF0280"/>
</dbReference>
<dbReference type="OrthoDB" id="50299at2157"/>
<dbReference type="Proteomes" id="UP000323439">
    <property type="component" value="Unassembled WGS sequence"/>
</dbReference>
<dbReference type="Gene3D" id="3.10.520.10">
    <property type="entry name" value="ApbE-like domains"/>
    <property type="match status" value="1"/>
</dbReference>
<dbReference type="RefSeq" id="WP_149730896.1">
    <property type="nucleotide sequence ID" value="NZ_FMXB01000002.1"/>
</dbReference>
<evidence type="ECO:0000313" key="1">
    <source>
        <dbReference type="EMBL" id="SDA39351.1"/>
    </source>
</evidence>
<accession>A0A1G5V0D6</accession>
<protein>
    <submittedName>
        <fullName evidence="1">Uncharacterized protein</fullName>
    </submittedName>
</protein>
<dbReference type="PIRSF" id="PIRSF006421">
    <property type="entry name" value="UCP006421"/>
    <property type="match status" value="1"/>
</dbReference>
<dbReference type="InterPro" id="IPR003374">
    <property type="entry name" value="ApbE-like_sf"/>
</dbReference>
<name>A0A1G5V0D6_9EURY</name>
<dbReference type="STRING" id="230361.sm9_0979"/>
<keyword evidence="2" id="KW-1185">Reference proteome</keyword>
<dbReference type="EMBL" id="FMXB01000002">
    <property type="protein sequence ID" value="SDA39351.1"/>
    <property type="molecule type" value="Genomic_DNA"/>
</dbReference>